<dbReference type="AlphaFoldDB" id="I0IE07"/>
<dbReference type="STRING" id="1142394.PSMK_13360"/>
<dbReference type="Pfam" id="PF00581">
    <property type="entry name" value="Rhodanese"/>
    <property type="match status" value="2"/>
</dbReference>
<evidence type="ECO:0000313" key="5">
    <source>
        <dbReference type="Proteomes" id="UP000007881"/>
    </source>
</evidence>
<dbReference type="InterPro" id="IPR001763">
    <property type="entry name" value="Rhodanese-like_dom"/>
</dbReference>
<keyword evidence="1" id="KW-0677">Repeat</keyword>
<evidence type="ECO:0000256" key="1">
    <source>
        <dbReference type="ARBA" id="ARBA00022737"/>
    </source>
</evidence>
<feature type="domain" description="Rhodanese" evidence="3">
    <location>
        <begin position="195"/>
        <end position="307"/>
    </location>
</feature>
<organism evidence="4 5">
    <name type="scientific">Phycisphaera mikurensis (strain NBRC 102666 / KCTC 22515 / FYK2301M01)</name>
    <dbReference type="NCBI Taxonomy" id="1142394"/>
    <lineage>
        <taxon>Bacteria</taxon>
        <taxon>Pseudomonadati</taxon>
        <taxon>Planctomycetota</taxon>
        <taxon>Phycisphaerae</taxon>
        <taxon>Phycisphaerales</taxon>
        <taxon>Phycisphaeraceae</taxon>
        <taxon>Phycisphaera</taxon>
    </lineage>
</organism>
<dbReference type="EC" id="2.8.1.1" evidence="4"/>
<dbReference type="SMART" id="SM00450">
    <property type="entry name" value="RHOD"/>
    <property type="match status" value="2"/>
</dbReference>
<dbReference type="eggNOG" id="COG2897">
    <property type="taxonomic scope" value="Bacteria"/>
</dbReference>
<keyword evidence="4" id="KW-0808">Transferase</keyword>
<dbReference type="SUPFAM" id="SSF52821">
    <property type="entry name" value="Rhodanese/Cell cycle control phosphatase"/>
    <property type="match status" value="2"/>
</dbReference>
<dbReference type="KEGG" id="phm:PSMK_13360"/>
<dbReference type="PROSITE" id="PS00380">
    <property type="entry name" value="RHODANESE_1"/>
    <property type="match status" value="1"/>
</dbReference>
<feature type="chain" id="PRO_5003629619" evidence="2">
    <location>
        <begin position="21"/>
        <end position="310"/>
    </location>
</feature>
<dbReference type="PROSITE" id="PS50206">
    <property type="entry name" value="RHODANESE_3"/>
    <property type="match status" value="2"/>
</dbReference>
<protein>
    <submittedName>
        <fullName evidence="4">Putative thiosulfate sulfurtransferase</fullName>
        <ecNumber evidence="4">2.8.1.1</ecNumber>
    </submittedName>
</protein>
<dbReference type="OrthoDB" id="9770030at2"/>
<dbReference type="Gene3D" id="3.40.250.10">
    <property type="entry name" value="Rhodanese-like domain"/>
    <property type="match status" value="2"/>
</dbReference>
<name>I0IE07_PHYMF</name>
<keyword evidence="2" id="KW-0732">Signal</keyword>
<dbReference type="InterPro" id="IPR001307">
    <property type="entry name" value="Thiosulphate_STrfase_CS"/>
</dbReference>
<accession>I0IE07</accession>
<dbReference type="InterPro" id="IPR036873">
    <property type="entry name" value="Rhodanese-like_dom_sf"/>
</dbReference>
<evidence type="ECO:0000259" key="3">
    <source>
        <dbReference type="PROSITE" id="PS50206"/>
    </source>
</evidence>
<dbReference type="GO" id="GO:0004792">
    <property type="term" value="F:thiosulfate-cyanide sulfurtransferase activity"/>
    <property type="evidence" value="ECO:0007669"/>
    <property type="project" value="UniProtKB-EC"/>
</dbReference>
<dbReference type="Proteomes" id="UP000007881">
    <property type="component" value="Chromosome"/>
</dbReference>
<dbReference type="PANTHER" id="PTHR43855">
    <property type="entry name" value="THIOSULFATE SULFURTRANSFERASE"/>
    <property type="match status" value="1"/>
</dbReference>
<sequence>MIRPLFLVLALLPALGIARAEATPAAPPGLRAAEASGGAFASIAEVAERLAADDPALVLLHVGHGRRGYERGHVPGAFFVEHDEAMVDRPGRTNGLVGSEAAAELFGRLGLRPGDDVVLVGDAGGVFPAPLRLALRRAGVRARLLDGHTRGWVAAGHPLSTDPPPVRTPTSWPVGVVRPVEATREEAAEAAALGRLVDSRSGRLFRGERSGHGTQRGGHIPGARNLPWQDFLLSVSDPRLKPGPDRERMAREAGLDPAAGGPLIVYDAIGTHAALAQAVLESLGFSPVRVLTGGYAGWAEAGLPVHGPSD</sequence>
<evidence type="ECO:0000313" key="4">
    <source>
        <dbReference type="EMBL" id="BAM03495.1"/>
    </source>
</evidence>
<dbReference type="EMBL" id="AP012338">
    <property type="protein sequence ID" value="BAM03495.1"/>
    <property type="molecule type" value="Genomic_DNA"/>
</dbReference>
<dbReference type="HOGENOM" id="CLU_031618_1_3_0"/>
<feature type="signal peptide" evidence="2">
    <location>
        <begin position="1"/>
        <end position="20"/>
    </location>
</feature>
<evidence type="ECO:0000256" key="2">
    <source>
        <dbReference type="SAM" id="SignalP"/>
    </source>
</evidence>
<feature type="domain" description="Rhodanese" evidence="3">
    <location>
        <begin position="53"/>
        <end position="161"/>
    </location>
</feature>
<gene>
    <name evidence="4" type="ordered locus">PSMK_13360</name>
</gene>
<keyword evidence="5" id="KW-1185">Reference proteome</keyword>
<proteinExistence type="predicted"/>
<dbReference type="PANTHER" id="PTHR43855:SF1">
    <property type="entry name" value="THIOSULFATE SULFURTRANSFERASE"/>
    <property type="match status" value="1"/>
</dbReference>
<dbReference type="InterPro" id="IPR051126">
    <property type="entry name" value="Thiosulfate_sulfurtransferase"/>
</dbReference>
<reference evidence="4 5" key="1">
    <citation type="submission" date="2012-02" db="EMBL/GenBank/DDBJ databases">
        <title>Complete genome sequence of Phycisphaera mikurensis NBRC 102666.</title>
        <authorList>
            <person name="Ankai A."/>
            <person name="Hosoyama A."/>
            <person name="Terui Y."/>
            <person name="Sekine M."/>
            <person name="Fukai R."/>
            <person name="Kato Y."/>
            <person name="Nakamura S."/>
            <person name="Yamada-Narita S."/>
            <person name="Kawakoshi A."/>
            <person name="Fukunaga Y."/>
            <person name="Yamazaki S."/>
            <person name="Fujita N."/>
        </authorList>
    </citation>
    <scope>NUCLEOTIDE SEQUENCE [LARGE SCALE GENOMIC DNA]</scope>
    <source>
        <strain evidence="5">NBRC 102666 / KCTC 22515 / FYK2301M01</strain>
    </source>
</reference>
<dbReference type="RefSeq" id="WP_014436714.1">
    <property type="nucleotide sequence ID" value="NC_017080.1"/>
</dbReference>